<dbReference type="InterPro" id="IPR050893">
    <property type="entry name" value="Sugar_PTS"/>
</dbReference>
<dbReference type="PROSITE" id="PS51094">
    <property type="entry name" value="PTS_EIIA_TYPE_2"/>
    <property type="match status" value="1"/>
</dbReference>
<keyword evidence="3" id="KW-0762">Sugar transport</keyword>
<keyword evidence="6" id="KW-0418">Kinase</keyword>
<evidence type="ECO:0000313" key="9">
    <source>
        <dbReference type="Proteomes" id="UP000294555"/>
    </source>
</evidence>
<organism evidence="8 9">
    <name type="scientific">Sodalis ligni</name>
    <dbReference type="NCBI Taxonomy" id="2697027"/>
    <lineage>
        <taxon>Bacteria</taxon>
        <taxon>Pseudomonadati</taxon>
        <taxon>Pseudomonadota</taxon>
        <taxon>Gammaproteobacteria</taxon>
        <taxon>Enterobacterales</taxon>
        <taxon>Bruguierivoracaceae</taxon>
        <taxon>Sodalis</taxon>
    </lineage>
</organism>
<dbReference type="Pfam" id="PF00359">
    <property type="entry name" value="PTS_EIIA_2"/>
    <property type="match status" value="1"/>
</dbReference>
<feature type="domain" description="PTS EIIA type-2" evidence="7">
    <location>
        <begin position="3"/>
        <end position="145"/>
    </location>
</feature>
<sequence length="145" mass="15839">MTTILNENNIVLNASFSHKEEAIRAAGKLLLDGGYVTEKYIDYMLKREEVVSTYLGNNLALPHGIDGSENEIIRSGIAVIQVPNGVSFGKDNQDDIAHIVIGIAGKDGSHMDILNQIAIACMEEENVQHMRHATNKAEILNLLGL</sequence>
<evidence type="ECO:0000259" key="7">
    <source>
        <dbReference type="PROSITE" id="PS51094"/>
    </source>
</evidence>
<dbReference type="PANTHER" id="PTHR30181">
    <property type="entry name" value="MANNITOL PERMEASE IIC COMPONENT"/>
    <property type="match status" value="1"/>
</dbReference>
<proteinExistence type="predicted"/>
<dbReference type="GO" id="GO:0009401">
    <property type="term" value="P:phosphoenolpyruvate-dependent sugar phosphotransferase system"/>
    <property type="evidence" value="ECO:0007669"/>
    <property type="project" value="UniProtKB-KW"/>
</dbReference>
<dbReference type="Proteomes" id="UP000294555">
    <property type="component" value="Unassembled WGS sequence"/>
</dbReference>
<accession>A0A4R1NQG8</accession>
<evidence type="ECO:0000256" key="4">
    <source>
        <dbReference type="ARBA" id="ARBA00022679"/>
    </source>
</evidence>
<dbReference type="RefSeq" id="WP_132926184.1">
    <property type="nucleotide sequence ID" value="NZ_SJOI01000001.1"/>
</dbReference>
<evidence type="ECO:0000313" key="8">
    <source>
        <dbReference type="EMBL" id="TCL06630.1"/>
    </source>
</evidence>
<keyword evidence="4" id="KW-0808">Transferase</keyword>
<dbReference type="GO" id="GO:0090563">
    <property type="term" value="F:protein-phosphocysteine-sugar phosphotransferase activity"/>
    <property type="evidence" value="ECO:0007669"/>
    <property type="project" value="TreeGrafter"/>
</dbReference>
<keyword evidence="9" id="KW-1185">Reference proteome</keyword>
<keyword evidence="1" id="KW-0813">Transport</keyword>
<dbReference type="Gene3D" id="3.40.930.10">
    <property type="entry name" value="Mannitol-specific EII, Chain A"/>
    <property type="match status" value="1"/>
</dbReference>
<evidence type="ECO:0000256" key="2">
    <source>
        <dbReference type="ARBA" id="ARBA00022553"/>
    </source>
</evidence>
<reference evidence="8 9" key="1">
    <citation type="submission" date="2019-02" db="EMBL/GenBank/DDBJ databases">
        <title>Investigation of anaerobic lignin degradation for improved lignocellulosic biofuels.</title>
        <authorList>
            <person name="Deangelis K."/>
        </authorList>
    </citation>
    <scope>NUCLEOTIDE SEQUENCE [LARGE SCALE GENOMIC DNA]</scope>
    <source>
        <strain evidence="8 9">159R</strain>
    </source>
</reference>
<dbReference type="InterPro" id="IPR016152">
    <property type="entry name" value="PTrfase/Anion_transptr"/>
</dbReference>
<name>A0A4R1NQG8_9GAMM</name>
<dbReference type="SUPFAM" id="SSF55804">
    <property type="entry name" value="Phoshotransferase/anion transport protein"/>
    <property type="match status" value="1"/>
</dbReference>
<evidence type="ECO:0000256" key="6">
    <source>
        <dbReference type="ARBA" id="ARBA00022777"/>
    </source>
</evidence>
<gene>
    <name evidence="8" type="ORF">EZJ58_4899</name>
</gene>
<dbReference type="CDD" id="cd00211">
    <property type="entry name" value="PTS_IIA_fru"/>
    <property type="match status" value="1"/>
</dbReference>
<dbReference type="InterPro" id="IPR002178">
    <property type="entry name" value="PTS_EIIA_type-2_dom"/>
</dbReference>
<dbReference type="AlphaFoldDB" id="A0A4R1NQG8"/>
<evidence type="ECO:0000256" key="1">
    <source>
        <dbReference type="ARBA" id="ARBA00022448"/>
    </source>
</evidence>
<dbReference type="OrthoDB" id="1640042at2"/>
<dbReference type="GO" id="GO:0016301">
    <property type="term" value="F:kinase activity"/>
    <property type="evidence" value="ECO:0007669"/>
    <property type="project" value="UniProtKB-KW"/>
</dbReference>
<evidence type="ECO:0000256" key="3">
    <source>
        <dbReference type="ARBA" id="ARBA00022597"/>
    </source>
</evidence>
<evidence type="ECO:0000256" key="5">
    <source>
        <dbReference type="ARBA" id="ARBA00022683"/>
    </source>
</evidence>
<dbReference type="PROSITE" id="PS00372">
    <property type="entry name" value="PTS_EIIA_TYPE_2_HIS"/>
    <property type="match status" value="1"/>
</dbReference>
<dbReference type="EMBL" id="SJOI01000001">
    <property type="protein sequence ID" value="TCL06630.1"/>
    <property type="molecule type" value="Genomic_DNA"/>
</dbReference>
<dbReference type="PANTHER" id="PTHR30181:SF2">
    <property type="entry name" value="PTS SYSTEM MANNITOL-SPECIFIC EIICBA COMPONENT"/>
    <property type="match status" value="1"/>
</dbReference>
<dbReference type="GO" id="GO:0005886">
    <property type="term" value="C:plasma membrane"/>
    <property type="evidence" value="ECO:0007669"/>
    <property type="project" value="TreeGrafter"/>
</dbReference>
<protein>
    <submittedName>
        <fullName evidence="8">PTS system D-mannitol-specific IIA component (Fru family)</fullName>
    </submittedName>
</protein>
<keyword evidence="2" id="KW-0597">Phosphoprotein</keyword>
<keyword evidence="5" id="KW-0598">Phosphotransferase system</keyword>
<comment type="caution">
    <text evidence="8">The sequence shown here is derived from an EMBL/GenBank/DDBJ whole genome shotgun (WGS) entry which is preliminary data.</text>
</comment>